<dbReference type="InterPro" id="IPR045828">
    <property type="entry name" value="PKD_Bacteroidetes"/>
</dbReference>
<accession>A0A327QMX8</accession>
<feature type="domain" description="PKD" evidence="1">
    <location>
        <begin position="732"/>
        <end position="816"/>
    </location>
</feature>
<dbReference type="PROSITE" id="PS50093">
    <property type="entry name" value="PKD"/>
    <property type="match status" value="12"/>
</dbReference>
<feature type="domain" description="PKD" evidence="1">
    <location>
        <begin position="2617"/>
        <end position="2676"/>
    </location>
</feature>
<dbReference type="NCBIfam" id="TIGR04131">
    <property type="entry name" value="Bac_Flav_CTERM"/>
    <property type="match status" value="1"/>
</dbReference>
<dbReference type="Proteomes" id="UP000249547">
    <property type="component" value="Unassembled WGS sequence"/>
</dbReference>
<feature type="domain" description="PKD" evidence="1">
    <location>
        <begin position="1358"/>
        <end position="1435"/>
    </location>
</feature>
<dbReference type="InterPro" id="IPR013320">
    <property type="entry name" value="ConA-like_dom_sf"/>
</dbReference>
<feature type="domain" description="PKD" evidence="1">
    <location>
        <begin position="2173"/>
        <end position="2232"/>
    </location>
</feature>
<evidence type="ECO:0000259" key="1">
    <source>
        <dbReference type="PROSITE" id="PS50093"/>
    </source>
</evidence>
<dbReference type="InterPro" id="IPR022409">
    <property type="entry name" value="PKD/Chitinase_dom"/>
</dbReference>
<dbReference type="CDD" id="cd00146">
    <property type="entry name" value="PKD"/>
    <property type="match status" value="10"/>
</dbReference>
<dbReference type="SUPFAM" id="SSF49899">
    <property type="entry name" value="Concanavalin A-like lectins/glucanases"/>
    <property type="match status" value="1"/>
</dbReference>
<dbReference type="PANTHER" id="PTHR36842">
    <property type="entry name" value="PROTEIN TOLB HOMOLOG"/>
    <property type="match status" value="1"/>
</dbReference>
<feature type="domain" description="PKD" evidence="1">
    <location>
        <begin position="1439"/>
        <end position="1519"/>
    </location>
</feature>
<dbReference type="SMART" id="SM00089">
    <property type="entry name" value="PKD"/>
    <property type="match status" value="13"/>
</dbReference>
<protein>
    <submittedName>
        <fullName evidence="2">Gliding motility-associated-like protein</fullName>
    </submittedName>
</protein>
<feature type="domain" description="PKD" evidence="1">
    <location>
        <begin position="837"/>
        <end position="903"/>
    </location>
</feature>
<dbReference type="InterPro" id="IPR000601">
    <property type="entry name" value="PKD_dom"/>
</dbReference>
<keyword evidence="3" id="KW-1185">Reference proteome</keyword>
<dbReference type="Gene3D" id="2.60.40.10">
    <property type="entry name" value="Immunoglobulins"/>
    <property type="match status" value="13"/>
</dbReference>
<evidence type="ECO:0000313" key="3">
    <source>
        <dbReference type="Proteomes" id="UP000249547"/>
    </source>
</evidence>
<dbReference type="InterPro" id="IPR035986">
    <property type="entry name" value="PKD_dom_sf"/>
</dbReference>
<name>A0A327QMX8_9BACT</name>
<evidence type="ECO:0000313" key="2">
    <source>
        <dbReference type="EMBL" id="RAJ05398.1"/>
    </source>
</evidence>
<dbReference type="GO" id="GO:0005975">
    <property type="term" value="P:carbohydrate metabolic process"/>
    <property type="evidence" value="ECO:0007669"/>
    <property type="project" value="UniProtKB-ARBA"/>
</dbReference>
<reference evidence="2 3" key="1">
    <citation type="submission" date="2018-06" db="EMBL/GenBank/DDBJ databases">
        <title>Genomic Encyclopedia of Archaeal and Bacterial Type Strains, Phase II (KMG-II): from individual species to whole genera.</title>
        <authorList>
            <person name="Goeker M."/>
        </authorList>
    </citation>
    <scope>NUCLEOTIDE SEQUENCE [LARGE SCALE GENOMIC DNA]</scope>
    <source>
        <strain evidence="2 3">DSM 23857</strain>
    </source>
</reference>
<dbReference type="Pfam" id="PF19406">
    <property type="entry name" value="PKD_5"/>
    <property type="match status" value="9"/>
</dbReference>
<dbReference type="Pfam" id="PF13585">
    <property type="entry name" value="CHU_C"/>
    <property type="match status" value="1"/>
</dbReference>
<proteinExistence type="predicted"/>
<feature type="domain" description="PKD" evidence="1">
    <location>
        <begin position="1989"/>
        <end position="2057"/>
    </location>
</feature>
<feature type="domain" description="PKD" evidence="1">
    <location>
        <begin position="2058"/>
        <end position="2126"/>
    </location>
</feature>
<dbReference type="GO" id="GO:0004553">
    <property type="term" value="F:hydrolase activity, hydrolyzing O-glycosyl compounds"/>
    <property type="evidence" value="ECO:0007669"/>
    <property type="project" value="UniProtKB-ARBA"/>
</dbReference>
<feature type="domain" description="PKD" evidence="1">
    <location>
        <begin position="2798"/>
        <end position="2844"/>
    </location>
</feature>
<feature type="domain" description="PKD" evidence="1">
    <location>
        <begin position="667"/>
        <end position="728"/>
    </location>
</feature>
<dbReference type="InterPro" id="IPR013783">
    <property type="entry name" value="Ig-like_fold"/>
</dbReference>
<dbReference type="PANTHER" id="PTHR36842:SF1">
    <property type="entry name" value="PROTEIN TOLB"/>
    <property type="match status" value="1"/>
</dbReference>
<sequence>MYDFLLTKNMAMCKSTLSLWRKTLLCLFILLFTQQAVRAQFTLRESFGDNTLTSPRIILGGSAQLTAAAGIDPLGAGWLRLTGDSTNQVGYCYVNESFPSNLGLFVEFEYTAWAPSTRPEADGFAVYLFDAAYGPGTFQIGQDGGALGYGEVDKATHPTGWSLGPGLTGGYIGVGLDEFGNYSVKQTVNDNLSKGFLPHTIAVRGTTANHTPYLAGTGANLGGTVYAGQKISYGTPIATRPSSDNFYRKVQVLIEKVGANYQLTVSMQFSQSGSMNKVFGPILLSDPPPANLKVGFAASTGLYTNNHEIKNLYVTTPGAIHTEKSGPVVITNRDSVVYNVGVFNDSPSPIPNIPVTDTLPTWFTAQNVSFNNNGYISNTYDGNGSIVGNVFRGGTVNLQAYSRGTFRFAGRMVFTDSIPRIIKNLAYSKSPTGFSDPDASNDTSVTYAYRKPVLQVPSTTVNICSGTPTPINLQTLHNATISWTASVTAGTVGGVANGSAVASSTGTYTFAPTLTNTGTTVGTVVYTFTPSYTYTSPDDGSSVVVNGEPVRVTYTVQPQNQPMALPGVTVCSGDSIPPRTFTSPIAGTTFSWTNNNTSIGLPGSGSGATVPGFVAINNGNAPVIAKIAVTTSAAGCNTTDTLTITVNPLPKSSFAVNQASQCLTGNSFVFTNTTAGTNATYVWDFGDGTTSTATSPTHSYTTTGDFIVKLVSTNGNGCKDSIARTVTVNITPQVSFVYAIISPNSNNVFQFTNKTVITPPEDTGVVYFWDFGDGISSTLENPSHTYTTNGTYTVRLTVTTRSGCSASASETIVVTIDPNVNGKFTINQSEQCLTGNNFVFTNTTTVTPGTTIAGYEWNFGDNTAISTVTSPSHVYATAGTYVVTLTVITTTGYRQTVTQTVVVKPVPTVVKPADQILCVGQPTTAINFTGSVPGTMYNWVNSNPAIGVAASGSGNIPSFTTTNSTQSNSVATFTVTPSFDGCIGAAQTFTITVKPSPRVNPTADQALCAGGTTQAVAFTSAVQNTTFSWTNSNTTTGLQTSGTGNIAAFTAINTGATSITSSVIVQAAAAGCTGTRDTFNITVYPIPVLNNSLTPTPICDNSVFSYEPTSGTPGATFTWQRDAVPGISNATASGTGNPRELLDNTTDSVVTVTYRFTITANGCSNVQLVRLGVRPTPTLSTNLTPAAICSGNPFYYEPGSGTPNTTFTWTRNAVPGIANPASSGVGIIDERLVNTTDGPINVFYTYLLNANGCGGTGNVTVTVKPLPVLTSTTTPAAVCAGTPFVYSPTASLPGTTFAWSRAAIAGVSNPAASGVNGINETLQITDQASHQVPYVYTLTANACSNTDTVFAQVQPLPALQLTINDTTQCLQGNNFVFTNTSAVSGATYTWNFGDGETATTANATHAYKLAGTYTVTLRGITAAGCTAVVSRTVVVYNSPVAGFVYNIISPNSNDEFQFTNTSSSSAGTLTYAWDFGDGATSTLKDPTHLYADSGIYVVRLTVTNQQGCTATVTSQIRVTKYQNVVAGFDVTPDAQCLTGNNFVFNNTTTAAGGASVASYLWEFGDGTSSTLANPTHTYTSSGTYTVILTVTGSNGFVDAVSKSVTVLPTPVIAPVTNQTLCNGATSNNINFNASPTAATFTWTNNTPSIGLPASGNDNISPFTVVNTGTTPVIATITLTPRLFSCTGTAETFTITVLPTPTVSGFADQTVCNGAQVPATNFTSTVTGITFSWTNDNTRIGLAASGSGSITAFTGVNTSASPEIATIKVTPRGGTCAGAEQQYTITVQPTPILTSSLQGGTICSNATFNYTPSSNTTGVIYNWTRAAVSGISNASGSGVGNISETLVNTTNARIAVTYVYTLSSNGCVNPTTYNVVVNVDPTPVLSSSLIPAGICSGAEFNYSPSSVTNGATFSWSRAAIAGISNPAASGVNNPNEVLINTTNAPITVVYQYTITANGCSNVQQVSVVVSPIPGTAFTINNAVQCLQGNSFVFTNTTTGSGTLTYAWDFGDGKTATTANATHTYTAEGTYDVTLKVTGNEGCATSTVVNQVRVDPVPSPNFTFMSDPFGSTKTFEFTNNSTISNGTLSYVWNFGDGTTSTDENPTHTYAAQGNYNVRLTVTETSNGTSCAAYIQKTLVIIDDPNVVARIDVNTTSQCLKDNIFVFSGFASTATNPIVVYNWDFGDGTTALGMNPTHTYAAAGNYTVELAVIDDMGNVNIATVSLIVNATPVVTGLRNITVCNGSTVNQINFSGTPNTIFTWSNTFAAIGLPTSGTDFIPSFVATNTTQAPLASFINVTPTLQGCPGEARSFLITVNPTTTVNTVSNQVKCNGETVAAINFTSPVAGTTYTWVNDNTRIGLNASGTGNIASFTGINTGNTTEVANITITPVINGCVGTASTFTITIHPTPIMNSNNDAGVICSGETFTYTPSSLVAVASFNWTRASIPGISNPAATGTGNVSEVLVNTTTAPIDVVYAYTASANGCANTVPYNVKVRVLPSPVLSSSVTPTAICSGTMLNYSPTSAISGVTFSWSRAAVAGISNGAASGTGNPNEILTNTTSLPVNVVYQYTLAANGCTNTQQVTVTVLPLPTVGFTINNDPQCITGNNYEFTNTSNIGSGTLTYTWDLGDGTILTTQNATHAYQADGQYNVVLTATSSDGCASEAYRETITVLPSPVAGFTYRIIAPNSNDEYQFISTVTRIRKGTLTTYHWMFGDGTESFEQNPMHTYQNSGLYIVTLMVTADNGCTSVARNTITVTKNPNVVAKFDINPITACLPGNLFAFTNTSTITGGVTVIGATWDFGDGTTSTDANPTHTYAAAGVYTVTLSVETSTGFISEATRTVQVFAVPTITVPSNTVVCANESVTIPSFAGTITAATYTWTNDNPAIGLSAGGTGNIPIFTATNTSNVPITATITVIATENNCSSAPSTFTITVNPVPAVNPVASQTLCAGATTTAVNFSGPVAGTTYSWTNSNPTIGLPGSGTGNIPAFATPPLNKSLLVATITVTPTANGCTGAPISFQYTIDPAPGLTSTLTPSAICSATPLNYIPTSNEPSATFTWTRAAVPGISNPAATGTGNIAETLINTTAQPVTVNYIYTVRATGCSATTATVSVVVKPQPTLSSTTTPPSICNNTVFDYAPTANVPGAQITWQRNAFSSLANPAASGTGNPNEILENVTTDIARAIYSFTVNADGCVSSQNVVVVVAPSLRLSSETQLAPICSGTSLTYEGKTATPGATLTWRREAIPGISNPASSGTGNIMETLMNTTNAPVEIVYTYSVSFINCTDTQQVRITVNPAASLVSTLADQVLCGGATAPAVPLRGAVPGTMFTWTNSNENTGLGASGSGDVPSFMASTGFDRAVNGRVSISATTPEGCRLLEPAGYNVTVNPTPAGTILTPKGTYICEGFSLPLITSGGNAYQWYKNDVLINGATNAVYEATDSGTYSVSIFTLAGCSADKVGNVKISSVAKPVASFTFDRYCEGIPVTFTNTSQVQDTMDVLYSWVDNAGHASTLKSPTFTYNNGGSYMVQLKVTPMSCPLLADSVAKNIVIDVPVAGMILPTVNTTPNVPTLLNARNIGNTSWAWTPTTGLSNPAIQNPTATLTQTQLYRITMEMPSGCVTTDSLQVRVLGNDDIYIPNVISPNGDGKNDRWVIVGLERYPNSHVSIYNRWGNQVYENKSYDNSWTGDGLLESTYYYVLKLRLQTGEIKIYKGYIQLIR</sequence>
<gene>
    <name evidence="2" type="ORF">LX64_02556</name>
</gene>
<comment type="caution">
    <text evidence="2">The sequence shown here is derived from an EMBL/GenBank/DDBJ whole genome shotgun (WGS) entry which is preliminary data.</text>
</comment>
<feature type="domain" description="PKD" evidence="1">
    <location>
        <begin position="2704"/>
        <end position="2757"/>
    </location>
</feature>
<dbReference type="SUPFAM" id="SSF49299">
    <property type="entry name" value="PKD domain"/>
    <property type="match status" value="13"/>
</dbReference>
<feature type="domain" description="PKD" evidence="1">
    <location>
        <begin position="1553"/>
        <end position="1606"/>
    </location>
</feature>
<dbReference type="Pfam" id="PF18911">
    <property type="entry name" value="PKD_4"/>
    <property type="match status" value="12"/>
</dbReference>
<dbReference type="InterPro" id="IPR026341">
    <property type="entry name" value="T9SS_type_B"/>
</dbReference>
<dbReference type="EMBL" id="QLLL01000004">
    <property type="protein sequence ID" value="RAJ05398.1"/>
    <property type="molecule type" value="Genomic_DNA"/>
</dbReference>
<organism evidence="2 3">
    <name type="scientific">Chitinophaga skermanii</name>
    <dbReference type="NCBI Taxonomy" id="331697"/>
    <lineage>
        <taxon>Bacteria</taxon>
        <taxon>Pseudomonadati</taxon>
        <taxon>Bacteroidota</taxon>
        <taxon>Chitinophagia</taxon>
        <taxon>Chitinophagales</taxon>
        <taxon>Chitinophagaceae</taxon>
        <taxon>Chitinophaga</taxon>
    </lineage>
</organism>